<feature type="compositionally biased region" description="Polar residues" evidence="1">
    <location>
        <begin position="44"/>
        <end position="55"/>
    </location>
</feature>
<keyword evidence="2" id="KW-0812">Transmembrane</keyword>
<evidence type="ECO:0000256" key="2">
    <source>
        <dbReference type="SAM" id="Phobius"/>
    </source>
</evidence>
<dbReference type="RefSeq" id="WP_244837930.1">
    <property type="nucleotide sequence ID" value="NZ_CP107006.1"/>
</dbReference>
<keyword evidence="4" id="KW-1185">Reference proteome</keyword>
<keyword evidence="2" id="KW-1133">Transmembrane helix</keyword>
<protein>
    <submittedName>
        <fullName evidence="3">Uncharacterized protein</fullName>
    </submittedName>
</protein>
<reference evidence="3" key="1">
    <citation type="submission" date="2022-10" db="EMBL/GenBank/DDBJ databases">
        <title>Chitinophaga sp. nov., isolated from soil.</title>
        <authorList>
            <person name="Jeon C.O."/>
        </authorList>
    </citation>
    <scope>NUCLEOTIDE SEQUENCE</scope>
    <source>
        <strain evidence="3">R8</strain>
    </source>
</reference>
<gene>
    <name evidence="3" type="ORF">MKQ68_08190</name>
</gene>
<feature type="compositionally biased region" description="Low complexity" evidence="1">
    <location>
        <begin position="32"/>
        <end position="43"/>
    </location>
</feature>
<dbReference type="PROSITE" id="PS51257">
    <property type="entry name" value="PROKAR_LIPOPROTEIN"/>
    <property type="match status" value="1"/>
</dbReference>
<proteinExistence type="predicted"/>
<sequence length="69" mass="7317">MRKNNIIAGFLRAAVTAMVALFFMILLYSCSSSSRTNSGDTSSMPNDSVSTVPGQDTTVPAPTDTTTRL</sequence>
<keyword evidence="2" id="KW-0472">Membrane</keyword>
<evidence type="ECO:0000313" key="4">
    <source>
        <dbReference type="Proteomes" id="UP001162741"/>
    </source>
</evidence>
<feature type="region of interest" description="Disordered" evidence="1">
    <location>
        <begin position="32"/>
        <end position="69"/>
    </location>
</feature>
<accession>A0ABY6J5W5</accession>
<feature type="compositionally biased region" description="Low complexity" evidence="1">
    <location>
        <begin position="56"/>
        <end position="69"/>
    </location>
</feature>
<dbReference type="EMBL" id="CP107006">
    <property type="protein sequence ID" value="UYQ95073.1"/>
    <property type="molecule type" value="Genomic_DNA"/>
</dbReference>
<evidence type="ECO:0000256" key="1">
    <source>
        <dbReference type="SAM" id="MobiDB-lite"/>
    </source>
</evidence>
<name>A0ABY6J5W5_9BACT</name>
<organism evidence="3 4">
    <name type="scientific">Chitinophaga horti</name>
    <dbReference type="NCBI Taxonomy" id="2920382"/>
    <lineage>
        <taxon>Bacteria</taxon>
        <taxon>Pseudomonadati</taxon>
        <taxon>Bacteroidota</taxon>
        <taxon>Chitinophagia</taxon>
        <taxon>Chitinophagales</taxon>
        <taxon>Chitinophagaceae</taxon>
        <taxon>Chitinophaga</taxon>
    </lineage>
</organism>
<feature type="transmembrane region" description="Helical" evidence="2">
    <location>
        <begin position="6"/>
        <end position="28"/>
    </location>
</feature>
<evidence type="ECO:0000313" key="3">
    <source>
        <dbReference type="EMBL" id="UYQ95073.1"/>
    </source>
</evidence>
<dbReference type="Proteomes" id="UP001162741">
    <property type="component" value="Chromosome"/>
</dbReference>